<evidence type="ECO:0000313" key="4">
    <source>
        <dbReference type="Proteomes" id="UP001244011"/>
    </source>
</evidence>
<dbReference type="InterPro" id="IPR013097">
    <property type="entry name" value="Dabb"/>
</dbReference>
<dbReference type="Gene3D" id="3.30.70.100">
    <property type="match status" value="1"/>
</dbReference>
<sequence>MSIIHVVMFDFKPLATPEEVQMVCDQMLALKDNCVHPQTKKPYLKMAMGGIDNSPEGKQNGITHVFVSEFDSEEDRQYYLEEDPAHLAFVKDIAGIVGKGQVVDFTPGVFLRARHRHSVG</sequence>
<protein>
    <recommendedName>
        <fullName evidence="2">Stress-response A/B barrel domain-containing protein</fullName>
    </recommendedName>
</protein>
<dbReference type="AlphaFoldDB" id="A0AAJ0C0M9"/>
<dbReference type="PANTHER" id="PTHR33178:SF10">
    <property type="entry name" value="STRESS-RESPONSE A_B BARREL DOMAIN-CONTAINING PROTEIN"/>
    <property type="match status" value="1"/>
</dbReference>
<dbReference type="InterPro" id="IPR044662">
    <property type="entry name" value="HS1/DABB1-like"/>
</dbReference>
<dbReference type="PANTHER" id="PTHR33178">
    <property type="match status" value="1"/>
</dbReference>
<dbReference type="EMBL" id="MU839008">
    <property type="protein sequence ID" value="KAK1767327.1"/>
    <property type="molecule type" value="Genomic_DNA"/>
</dbReference>
<reference evidence="3" key="1">
    <citation type="submission" date="2023-06" db="EMBL/GenBank/DDBJ databases">
        <title>Genome-scale phylogeny and comparative genomics of the fungal order Sordariales.</title>
        <authorList>
            <consortium name="Lawrence Berkeley National Laboratory"/>
            <person name="Hensen N."/>
            <person name="Bonometti L."/>
            <person name="Westerberg I."/>
            <person name="Brannstrom I.O."/>
            <person name="Guillou S."/>
            <person name="Cros-Aarteil S."/>
            <person name="Calhoun S."/>
            <person name="Haridas S."/>
            <person name="Kuo A."/>
            <person name="Mondo S."/>
            <person name="Pangilinan J."/>
            <person name="Riley R."/>
            <person name="Labutti K."/>
            <person name="Andreopoulos B."/>
            <person name="Lipzen A."/>
            <person name="Chen C."/>
            <person name="Yanf M."/>
            <person name="Daum C."/>
            <person name="Ng V."/>
            <person name="Clum A."/>
            <person name="Steindorff A."/>
            <person name="Ohm R."/>
            <person name="Martin F."/>
            <person name="Silar P."/>
            <person name="Natvig D."/>
            <person name="Lalanne C."/>
            <person name="Gautier V."/>
            <person name="Ament-Velasquez S.L."/>
            <person name="Kruys A."/>
            <person name="Hutchinson M.I."/>
            <person name="Powell A.J."/>
            <person name="Barry K."/>
            <person name="Miller A.N."/>
            <person name="Grigoriev I.V."/>
            <person name="Debuchy R."/>
            <person name="Gladieux P."/>
            <person name="Thoren M.H."/>
            <person name="Johannesson H."/>
        </authorList>
    </citation>
    <scope>NUCLEOTIDE SEQUENCE</scope>
    <source>
        <strain evidence="3">8032-3</strain>
    </source>
</reference>
<accession>A0AAJ0C0M9</accession>
<feature type="domain" description="Stress-response A/B barrel" evidence="2">
    <location>
        <begin position="3"/>
        <end position="105"/>
    </location>
</feature>
<dbReference type="SUPFAM" id="SSF54909">
    <property type="entry name" value="Dimeric alpha+beta barrel"/>
    <property type="match status" value="1"/>
</dbReference>
<proteinExistence type="predicted"/>
<keyword evidence="4" id="KW-1185">Reference proteome</keyword>
<dbReference type="Proteomes" id="UP001244011">
    <property type="component" value="Unassembled WGS sequence"/>
</dbReference>
<dbReference type="SMART" id="SM00886">
    <property type="entry name" value="Dabb"/>
    <property type="match status" value="1"/>
</dbReference>
<comment type="caution">
    <text evidence="3">The sequence shown here is derived from an EMBL/GenBank/DDBJ whole genome shotgun (WGS) entry which is preliminary data.</text>
</comment>
<organism evidence="3 4">
    <name type="scientific">Phialemonium atrogriseum</name>
    <dbReference type="NCBI Taxonomy" id="1093897"/>
    <lineage>
        <taxon>Eukaryota</taxon>
        <taxon>Fungi</taxon>
        <taxon>Dikarya</taxon>
        <taxon>Ascomycota</taxon>
        <taxon>Pezizomycotina</taxon>
        <taxon>Sordariomycetes</taxon>
        <taxon>Sordariomycetidae</taxon>
        <taxon>Cephalothecales</taxon>
        <taxon>Cephalothecaceae</taxon>
        <taxon>Phialemonium</taxon>
    </lineage>
</organism>
<dbReference type="PROSITE" id="PS51502">
    <property type="entry name" value="S_R_A_B_BARREL"/>
    <property type="match status" value="1"/>
</dbReference>
<evidence type="ECO:0000313" key="3">
    <source>
        <dbReference type="EMBL" id="KAK1767327.1"/>
    </source>
</evidence>
<comment type="subunit">
    <text evidence="1">Homodimer.</text>
</comment>
<dbReference type="InterPro" id="IPR011008">
    <property type="entry name" value="Dimeric_a/b-barrel"/>
</dbReference>
<name>A0AAJ0C0M9_9PEZI</name>
<dbReference type="Pfam" id="PF07876">
    <property type="entry name" value="Dabb"/>
    <property type="match status" value="1"/>
</dbReference>
<dbReference type="GeneID" id="85311030"/>
<dbReference type="RefSeq" id="XP_060283540.1">
    <property type="nucleotide sequence ID" value="XM_060427843.1"/>
</dbReference>
<evidence type="ECO:0000256" key="1">
    <source>
        <dbReference type="ARBA" id="ARBA00011738"/>
    </source>
</evidence>
<evidence type="ECO:0000259" key="2">
    <source>
        <dbReference type="PROSITE" id="PS51502"/>
    </source>
</evidence>
<gene>
    <name evidence="3" type="ORF">QBC33DRAFT_537996</name>
</gene>